<accession>A0AA38SXB5</accession>
<dbReference type="PANTHER" id="PTHR33257:SF46">
    <property type="entry name" value="OVATE FAMILY PROTEIN"/>
    <property type="match status" value="1"/>
</dbReference>
<name>A0AA38SXB5_9ASTR</name>
<keyword evidence="3" id="KW-1185">Reference proteome</keyword>
<dbReference type="AlphaFoldDB" id="A0AA38SXB5"/>
<feature type="region of interest" description="Disordered" evidence="1">
    <location>
        <begin position="1"/>
        <end position="37"/>
    </location>
</feature>
<feature type="region of interest" description="Disordered" evidence="1">
    <location>
        <begin position="65"/>
        <end position="96"/>
    </location>
</feature>
<feature type="compositionally biased region" description="Pro residues" evidence="1">
    <location>
        <begin position="74"/>
        <end position="83"/>
    </location>
</feature>
<feature type="compositionally biased region" description="Polar residues" evidence="1">
    <location>
        <begin position="85"/>
        <end position="96"/>
    </location>
</feature>
<sequence length="170" mass="18903">MKTLSGGRSDLPTMSIKTRDDNKRSSTSSRRLSNEQVAMHHSSGEVYYAGAPVAVPFKWESQPGTPRVGFRETPLPPLTPPPSFLFNSPKQPTKRPQNQKEVFFIGSPPLEKPTILLLPQLHQNHLLCSPLGPIQILLHLLTLPITTGKAIENHLTIKICATTVNRQFRP</sequence>
<comment type="caution">
    <text evidence="2">The sequence shown here is derived from an EMBL/GenBank/DDBJ whole genome shotgun (WGS) entry which is preliminary data.</text>
</comment>
<proteinExistence type="predicted"/>
<gene>
    <name evidence="2" type="ORF">OSB04_023338</name>
</gene>
<dbReference type="Proteomes" id="UP001172457">
    <property type="component" value="Chromosome 6"/>
</dbReference>
<evidence type="ECO:0000313" key="2">
    <source>
        <dbReference type="EMBL" id="KAJ9543631.1"/>
    </source>
</evidence>
<evidence type="ECO:0000313" key="3">
    <source>
        <dbReference type="Proteomes" id="UP001172457"/>
    </source>
</evidence>
<reference evidence="2" key="1">
    <citation type="submission" date="2023-03" db="EMBL/GenBank/DDBJ databases">
        <title>Chromosome-scale reference genome and RAD-based genetic map of yellow starthistle (Centaurea solstitialis) reveal putative structural variation and QTLs associated with invader traits.</title>
        <authorList>
            <person name="Reatini B."/>
            <person name="Cang F.A."/>
            <person name="Jiang Q."/>
            <person name="Mckibben M.T.W."/>
            <person name="Barker M.S."/>
            <person name="Rieseberg L.H."/>
            <person name="Dlugosch K.M."/>
        </authorList>
    </citation>
    <scope>NUCLEOTIDE SEQUENCE</scope>
    <source>
        <strain evidence="2">CAN-66</strain>
        <tissue evidence="2">Leaf</tissue>
    </source>
</reference>
<dbReference type="EMBL" id="JARYMX010000006">
    <property type="protein sequence ID" value="KAJ9543631.1"/>
    <property type="molecule type" value="Genomic_DNA"/>
</dbReference>
<protein>
    <submittedName>
        <fullName evidence="2">Uncharacterized protein</fullName>
    </submittedName>
</protein>
<feature type="compositionally biased region" description="Polar residues" evidence="1">
    <location>
        <begin position="25"/>
        <end position="36"/>
    </location>
</feature>
<dbReference type="PANTHER" id="PTHR33257">
    <property type="entry name" value="OS05G0165500 PROTEIN"/>
    <property type="match status" value="1"/>
</dbReference>
<evidence type="ECO:0000256" key="1">
    <source>
        <dbReference type="SAM" id="MobiDB-lite"/>
    </source>
</evidence>
<organism evidence="2 3">
    <name type="scientific">Centaurea solstitialis</name>
    <name type="common">yellow star-thistle</name>
    <dbReference type="NCBI Taxonomy" id="347529"/>
    <lineage>
        <taxon>Eukaryota</taxon>
        <taxon>Viridiplantae</taxon>
        <taxon>Streptophyta</taxon>
        <taxon>Embryophyta</taxon>
        <taxon>Tracheophyta</taxon>
        <taxon>Spermatophyta</taxon>
        <taxon>Magnoliopsida</taxon>
        <taxon>eudicotyledons</taxon>
        <taxon>Gunneridae</taxon>
        <taxon>Pentapetalae</taxon>
        <taxon>asterids</taxon>
        <taxon>campanulids</taxon>
        <taxon>Asterales</taxon>
        <taxon>Asteraceae</taxon>
        <taxon>Carduoideae</taxon>
        <taxon>Cardueae</taxon>
        <taxon>Centaureinae</taxon>
        <taxon>Centaurea</taxon>
    </lineage>
</organism>